<dbReference type="InterPro" id="IPR035985">
    <property type="entry name" value="Ubiquitin-activating_enz"/>
</dbReference>
<protein>
    <submittedName>
        <fullName evidence="1">Uncharacterized protein</fullName>
    </submittedName>
</protein>
<dbReference type="OrthoDB" id="412647at2759"/>
<reference evidence="1" key="1">
    <citation type="submission" date="2013-10" db="EMBL/GenBank/DDBJ databases">
        <title>Genomic analysis of the causative agents of coccidiosis in chickens.</title>
        <authorList>
            <person name="Reid A.J."/>
            <person name="Blake D."/>
            <person name="Billington K."/>
            <person name="Browne H."/>
            <person name="Dunn M."/>
            <person name="Hung S."/>
            <person name="Kawahara F."/>
            <person name="Miranda-Saavedra D."/>
            <person name="Mourier T."/>
            <person name="Nagra H."/>
            <person name="Otto T.D."/>
            <person name="Rawlings N."/>
            <person name="Sanchez A."/>
            <person name="Sanders M."/>
            <person name="Subramaniam C."/>
            <person name="Tay Y."/>
            <person name="Dear P."/>
            <person name="Doerig C."/>
            <person name="Gruber A."/>
            <person name="Parkinson J."/>
            <person name="Shirley M."/>
            <person name="Wan K.L."/>
            <person name="Berriman M."/>
            <person name="Tomley F."/>
            <person name="Pain A."/>
        </authorList>
    </citation>
    <scope>NUCLEOTIDE SEQUENCE [LARGE SCALE GENOMIC DNA]</scope>
    <source>
        <strain evidence="1">Houghton</strain>
    </source>
</reference>
<name>U6LD49_9EIME</name>
<dbReference type="Gene3D" id="3.40.50.720">
    <property type="entry name" value="NAD(P)-binding Rossmann-like Domain"/>
    <property type="match status" value="1"/>
</dbReference>
<keyword evidence="2" id="KW-1185">Reference proteome</keyword>
<evidence type="ECO:0000313" key="2">
    <source>
        <dbReference type="Proteomes" id="UP000030750"/>
    </source>
</evidence>
<sequence>MEQEGGPLAMAGALEGPREALKEAEKIFDRQIRIWGFEAQKKLMRARVLFIGMSAINVEASKDLALAGVPQTLCDGRQWGESCGGQPAGFGVDGPFSIFHVFRAGEIRGLIVSQCCGSIGFFVQDLGLYEVVKKETKEKTMFSHPPLLDVLQAKIGELDRRVNPAIFAVLALLRWEEGAKGKRPPLRAPGSEAAAGAAAAAAAAAAAEIEAAAERLFAAEGLKETDAIRCATRQLAEGFNQQSNTIGGIVGGIICQEIRKFITREEKAIPNVIVFDGATSCAAVARGGGDLTADARLVTEHVELLAWYLQNDRLAVAHVAICLLEGPHKEISRAVIDKCQGDYEFIRYSVKDFIVDLPRSSVRHKDN</sequence>
<reference evidence="1" key="2">
    <citation type="submission" date="2013-10" db="EMBL/GenBank/DDBJ databases">
        <authorList>
            <person name="Aslett M."/>
        </authorList>
    </citation>
    <scope>NUCLEOTIDE SEQUENCE [LARGE SCALE GENOMIC DNA]</scope>
    <source>
        <strain evidence="1">Houghton</strain>
    </source>
</reference>
<evidence type="ECO:0000313" key="1">
    <source>
        <dbReference type="EMBL" id="CDJ45695.1"/>
    </source>
</evidence>
<dbReference type="EMBL" id="HG710175">
    <property type="protein sequence ID" value="CDJ45695.1"/>
    <property type="molecule type" value="Genomic_DNA"/>
</dbReference>
<dbReference type="PANTHER" id="PTHR10953:SF162">
    <property type="entry name" value="SUMO-ACTIVATING ENZYME SUBUNIT 1"/>
    <property type="match status" value="1"/>
</dbReference>
<gene>
    <name evidence="1" type="ORF">EBH_0009360</name>
</gene>
<proteinExistence type="predicted"/>
<dbReference type="PANTHER" id="PTHR10953">
    <property type="entry name" value="UBIQUITIN-ACTIVATING ENZYME E1"/>
    <property type="match status" value="1"/>
</dbReference>
<dbReference type="GO" id="GO:0016925">
    <property type="term" value="P:protein sumoylation"/>
    <property type="evidence" value="ECO:0007669"/>
    <property type="project" value="TreeGrafter"/>
</dbReference>
<dbReference type="VEuPathDB" id="ToxoDB:EBH_0009360"/>
<dbReference type="GO" id="GO:0019948">
    <property type="term" value="F:SUMO activating enzyme activity"/>
    <property type="evidence" value="ECO:0007669"/>
    <property type="project" value="TreeGrafter"/>
</dbReference>
<dbReference type="Proteomes" id="UP000030750">
    <property type="component" value="Unassembled WGS sequence"/>
</dbReference>
<dbReference type="Gene3D" id="3.40.50.12550">
    <property type="entry name" value="Ubiquitin-activating enzyme E1, inactive adenylation domain, subdomain 2"/>
    <property type="match status" value="1"/>
</dbReference>
<dbReference type="AlphaFoldDB" id="U6LD49"/>
<accession>U6LD49</accession>
<dbReference type="GO" id="GO:0031510">
    <property type="term" value="C:SUMO activating enzyme complex"/>
    <property type="evidence" value="ECO:0007669"/>
    <property type="project" value="TreeGrafter"/>
</dbReference>
<dbReference type="InterPro" id="IPR045886">
    <property type="entry name" value="ThiF/MoeB/HesA"/>
</dbReference>
<organism evidence="1 2">
    <name type="scientific">Eimeria brunetti</name>
    <dbReference type="NCBI Taxonomy" id="51314"/>
    <lineage>
        <taxon>Eukaryota</taxon>
        <taxon>Sar</taxon>
        <taxon>Alveolata</taxon>
        <taxon>Apicomplexa</taxon>
        <taxon>Conoidasida</taxon>
        <taxon>Coccidia</taxon>
        <taxon>Eucoccidiorida</taxon>
        <taxon>Eimeriorina</taxon>
        <taxon>Eimeriidae</taxon>
        <taxon>Eimeria</taxon>
    </lineage>
</organism>
<dbReference type="GO" id="GO:0005737">
    <property type="term" value="C:cytoplasm"/>
    <property type="evidence" value="ECO:0007669"/>
    <property type="project" value="TreeGrafter"/>
</dbReference>
<dbReference type="SUPFAM" id="SSF69572">
    <property type="entry name" value="Activating enzymes of the ubiquitin-like proteins"/>
    <property type="match status" value="2"/>
</dbReference>